<dbReference type="EMBL" id="CP043875">
    <property type="protein sequence ID" value="WOF16598.1"/>
    <property type="molecule type" value="Genomic_DNA"/>
</dbReference>
<evidence type="ECO:0000256" key="3">
    <source>
        <dbReference type="ARBA" id="ARBA00007707"/>
    </source>
</evidence>
<organism evidence="16 17">
    <name type="scientific">Methanochimaera problematica</name>
    <dbReference type="NCBI Taxonomy" id="2609417"/>
    <lineage>
        <taxon>Archaea</taxon>
        <taxon>Methanobacteriati</taxon>
        <taxon>Methanobacteriota</taxon>
        <taxon>Stenosarchaea group</taxon>
        <taxon>Methanomicrobia</taxon>
        <taxon>Methanomicrobiales</taxon>
        <taxon>Methanomicrobiaceae</taxon>
        <taxon>Methanochimaera</taxon>
    </lineage>
</organism>
<accession>A0AA97FEJ6</accession>
<evidence type="ECO:0000256" key="5">
    <source>
        <dbReference type="ARBA" id="ARBA00012225"/>
    </source>
</evidence>
<evidence type="ECO:0000256" key="13">
    <source>
        <dbReference type="ARBA" id="ARBA00048493"/>
    </source>
</evidence>
<keyword evidence="10" id="KW-0511">Multifunctional enzyme</keyword>
<evidence type="ECO:0000313" key="16">
    <source>
        <dbReference type="EMBL" id="WOF16598.1"/>
    </source>
</evidence>
<name>A0AA97FEJ6_9EURY</name>
<dbReference type="PANTHER" id="PTHR43584:SF8">
    <property type="entry name" value="N-ACETYLMURAMATE ALPHA-1-PHOSPHATE URIDYLYLTRANSFERASE"/>
    <property type="match status" value="1"/>
</dbReference>
<evidence type="ECO:0000256" key="9">
    <source>
        <dbReference type="ARBA" id="ARBA00022695"/>
    </source>
</evidence>
<dbReference type="AlphaFoldDB" id="A0AA97FEJ6"/>
<evidence type="ECO:0000256" key="12">
    <source>
        <dbReference type="ARBA" id="ARBA00048247"/>
    </source>
</evidence>
<keyword evidence="11" id="KW-0012">Acyltransferase</keyword>
<dbReference type="PANTHER" id="PTHR43584">
    <property type="entry name" value="NUCLEOTIDYL TRANSFERASE"/>
    <property type="match status" value="1"/>
</dbReference>
<gene>
    <name evidence="16" type="ORF">F1737_07775</name>
</gene>
<dbReference type="RefSeq" id="WP_317136021.1">
    <property type="nucleotide sequence ID" value="NZ_CP043875.1"/>
</dbReference>
<feature type="domain" description="Nucleotidyl transferase" evidence="14">
    <location>
        <begin position="4"/>
        <end position="227"/>
    </location>
</feature>
<evidence type="ECO:0000313" key="17">
    <source>
        <dbReference type="Proteomes" id="UP001301797"/>
    </source>
</evidence>
<evidence type="ECO:0000256" key="8">
    <source>
        <dbReference type="ARBA" id="ARBA00022679"/>
    </source>
</evidence>
<sequence length="400" mass="43025">MQCVVLAAGEGKRMRPLTAKKPKVMLPIVNKPMIEHLVLAVRDAGITDFVFVVGYHEQEVRNYFKDGSEFGIKIRYTVQKKQMGTGDALMAAEGLVDDTFLLINGDMVLKCADIKKFISLPPPCLGVFESSHPQDFGVVTVESGMITGHVEKSKNPPGNLINAGAYLFEPEIFKILSSVTLSERGEYELTDALAGYISECRLSACTLESWLDVGEPWNILDANELLSENLSDDIKGTVEDGVFVKGTLILGKGSVVRSGTYIEGTCIVGDNCSLGPHAYIRGFTAIGDDCHIGHSVELKNSVILPCTKIPHFNYVGDSVIGSGCNFGAGTKIANLRHDNKNVKAAGRDTKRRKFGAVVGDNVMFGINCSVNTGSVIGSDVSVAPGSFVEGKIDSNTRIGR</sequence>
<dbReference type="Proteomes" id="UP001301797">
    <property type="component" value="Chromosome"/>
</dbReference>
<dbReference type="Gene3D" id="3.90.550.10">
    <property type="entry name" value="Spore Coat Polysaccharide Biosynthesis Protein SpsA, Chain A"/>
    <property type="match status" value="1"/>
</dbReference>
<comment type="pathway">
    <text evidence="2">Nucleotide-sugar biosynthesis; UDP-N-acetyl-alpha-D-glucosamine biosynthesis; UDP-N-acetyl-alpha-D-glucosamine from N-acetyl-alpha-D-glucosamine 1-phosphate: step 1/1.</text>
</comment>
<reference evidence="16 17" key="1">
    <citation type="submission" date="2019-09" db="EMBL/GenBank/DDBJ databases">
        <title>The complete genome of Methanoplanus sp. FWC-SCC4.</title>
        <authorList>
            <person name="Chen S.-C."/>
            <person name="Zhou Y.-Z."/>
            <person name="Lai M.-C."/>
        </authorList>
    </citation>
    <scope>NUCLEOTIDE SEQUENCE [LARGE SCALE GENOMIC DNA]</scope>
    <source>
        <strain evidence="16 17">FWC-SCC4</strain>
    </source>
</reference>
<dbReference type="Pfam" id="PF00483">
    <property type="entry name" value="NTP_transferase"/>
    <property type="match status" value="1"/>
</dbReference>
<dbReference type="CDD" id="cd04181">
    <property type="entry name" value="NTP_transferase"/>
    <property type="match status" value="1"/>
</dbReference>
<dbReference type="EC" id="2.7.7.23" evidence="6"/>
<comment type="similarity">
    <text evidence="4">In the N-terminal section; belongs to the N-acetylglucosamine-1-phosphate uridyltransferase family.</text>
</comment>
<evidence type="ECO:0000256" key="10">
    <source>
        <dbReference type="ARBA" id="ARBA00023268"/>
    </source>
</evidence>
<protein>
    <recommendedName>
        <fullName evidence="7">Bifunctional protein GlmU</fullName>
        <ecNumber evidence="5">2.3.1.157</ecNumber>
        <ecNumber evidence="6">2.7.7.23</ecNumber>
    </recommendedName>
</protein>
<dbReference type="EC" id="2.3.1.157" evidence="5"/>
<dbReference type="InterPro" id="IPR029044">
    <property type="entry name" value="Nucleotide-diphossugar_trans"/>
</dbReference>
<dbReference type="Pfam" id="PF25087">
    <property type="entry name" value="GMPPB_C"/>
    <property type="match status" value="1"/>
</dbReference>
<comment type="catalytic activity">
    <reaction evidence="12">
        <text>alpha-D-glucosamine 1-phosphate + acetyl-CoA = N-acetyl-alpha-D-glucosamine 1-phosphate + CoA + H(+)</text>
        <dbReference type="Rhea" id="RHEA:13725"/>
        <dbReference type="ChEBI" id="CHEBI:15378"/>
        <dbReference type="ChEBI" id="CHEBI:57287"/>
        <dbReference type="ChEBI" id="CHEBI:57288"/>
        <dbReference type="ChEBI" id="CHEBI:57776"/>
        <dbReference type="ChEBI" id="CHEBI:58516"/>
        <dbReference type="EC" id="2.3.1.157"/>
    </reaction>
</comment>
<proteinExistence type="inferred from homology"/>
<dbReference type="InterPro" id="IPR023915">
    <property type="entry name" value="Bifunctiontional_GlmU_arc-type"/>
</dbReference>
<keyword evidence="17" id="KW-1185">Reference proteome</keyword>
<evidence type="ECO:0000259" key="14">
    <source>
        <dbReference type="Pfam" id="PF00483"/>
    </source>
</evidence>
<comment type="pathway">
    <text evidence="1">Nucleotide-sugar biosynthesis; UDP-N-acetyl-alpha-D-glucosamine biosynthesis; N-acetyl-alpha-D-glucosamine 1-phosphate from alpha-D-glucosamine 6-phosphate (route II): step 2/2.</text>
</comment>
<evidence type="ECO:0000256" key="4">
    <source>
        <dbReference type="ARBA" id="ARBA00007947"/>
    </source>
</evidence>
<evidence type="ECO:0000256" key="6">
    <source>
        <dbReference type="ARBA" id="ARBA00012457"/>
    </source>
</evidence>
<dbReference type="InterPro" id="IPR050065">
    <property type="entry name" value="GlmU-like"/>
</dbReference>
<evidence type="ECO:0000259" key="15">
    <source>
        <dbReference type="Pfam" id="PF25087"/>
    </source>
</evidence>
<dbReference type="NCBIfam" id="TIGR03992">
    <property type="entry name" value="Arch_glmU"/>
    <property type="match status" value="1"/>
</dbReference>
<dbReference type="CDD" id="cd05636">
    <property type="entry name" value="LbH_G1P_TT_C_like"/>
    <property type="match status" value="1"/>
</dbReference>
<feature type="domain" description="Mannose-1-phosphate guanyltransferase C-terminal" evidence="15">
    <location>
        <begin position="272"/>
        <end position="390"/>
    </location>
</feature>
<evidence type="ECO:0000256" key="2">
    <source>
        <dbReference type="ARBA" id="ARBA00005208"/>
    </source>
</evidence>
<comment type="catalytic activity">
    <reaction evidence="13">
        <text>N-acetyl-alpha-D-glucosamine 1-phosphate + UTP + H(+) = UDP-N-acetyl-alpha-D-glucosamine + diphosphate</text>
        <dbReference type="Rhea" id="RHEA:13509"/>
        <dbReference type="ChEBI" id="CHEBI:15378"/>
        <dbReference type="ChEBI" id="CHEBI:33019"/>
        <dbReference type="ChEBI" id="CHEBI:46398"/>
        <dbReference type="ChEBI" id="CHEBI:57705"/>
        <dbReference type="ChEBI" id="CHEBI:57776"/>
        <dbReference type="EC" id="2.7.7.23"/>
    </reaction>
</comment>
<dbReference type="InterPro" id="IPR005835">
    <property type="entry name" value="NTP_transferase_dom"/>
</dbReference>
<comment type="similarity">
    <text evidence="3">In the C-terminal section; belongs to the transferase hexapeptide repeat family.</text>
</comment>
<evidence type="ECO:0000256" key="11">
    <source>
        <dbReference type="ARBA" id="ARBA00023315"/>
    </source>
</evidence>
<dbReference type="GO" id="GO:0019134">
    <property type="term" value="F:glucosamine-1-phosphate N-acetyltransferase activity"/>
    <property type="evidence" value="ECO:0007669"/>
    <property type="project" value="UniProtKB-EC"/>
</dbReference>
<dbReference type="GeneID" id="85230058"/>
<evidence type="ECO:0000256" key="7">
    <source>
        <dbReference type="ARBA" id="ARBA00013414"/>
    </source>
</evidence>
<keyword evidence="8 16" id="KW-0808">Transferase</keyword>
<dbReference type="SUPFAM" id="SSF53448">
    <property type="entry name" value="Nucleotide-diphospho-sugar transferases"/>
    <property type="match status" value="1"/>
</dbReference>
<dbReference type="KEGG" id="mefw:F1737_07775"/>
<dbReference type="GO" id="GO:0003977">
    <property type="term" value="F:UDP-N-acetylglucosamine diphosphorylase activity"/>
    <property type="evidence" value="ECO:0007669"/>
    <property type="project" value="UniProtKB-EC"/>
</dbReference>
<keyword evidence="9" id="KW-0548">Nucleotidyltransferase</keyword>
<dbReference type="InterPro" id="IPR056729">
    <property type="entry name" value="GMPPB_C"/>
</dbReference>
<dbReference type="Gene3D" id="2.160.10.10">
    <property type="entry name" value="Hexapeptide repeat proteins"/>
    <property type="match status" value="1"/>
</dbReference>
<dbReference type="InterPro" id="IPR011004">
    <property type="entry name" value="Trimer_LpxA-like_sf"/>
</dbReference>
<dbReference type="SUPFAM" id="SSF51161">
    <property type="entry name" value="Trimeric LpxA-like enzymes"/>
    <property type="match status" value="1"/>
</dbReference>
<evidence type="ECO:0000256" key="1">
    <source>
        <dbReference type="ARBA" id="ARBA00005166"/>
    </source>
</evidence>